<keyword evidence="4" id="KW-0121">Carboxypeptidase</keyword>
<sequence length="302" mass="33653">MRRFSAQYVPVTVYVTVLDEEVVQLDFKLTREEKSPAPKGPPATQDPSAQEFQNLIKELSSERGLERLVLSSADDSNFYRYRPYKELSEFLRGLTLNFPHITKLRSLGQSVEFRTIWALEISNKPKEPEPAEPKIRFVGGIHGNAPVGTELLLEFAAFLCINYGKNSAITKLINETKIVIVPSSNPDGREKAQERQCTSTAGLVNAHGKDLDTDFFGNTSQHFVDPQPETKALMDFILERGDTLSVALDGGSVLATYPYNKPVQPVENEETLKYLAIVYANNHPTMHQGHPGCANNQGGTRM</sequence>
<dbReference type="GO" id="GO:0004180">
    <property type="term" value="F:carboxypeptidase activity"/>
    <property type="evidence" value="ECO:0007669"/>
    <property type="project" value="UniProtKB-KW"/>
</dbReference>
<comment type="caution">
    <text evidence="4">The sequence shown here is derived from an EMBL/GenBank/DDBJ whole genome shotgun (WGS) entry which is preliminary data.</text>
</comment>
<comment type="similarity">
    <text evidence="1 2">Belongs to the peptidase M14 family.</text>
</comment>
<keyword evidence="4" id="KW-0378">Hydrolase</keyword>
<dbReference type="PRINTS" id="PR00765">
    <property type="entry name" value="CRBOXYPTASEA"/>
</dbReference>
<dbReference type="EMBL" id="JAAWVQ010091395">
    <property type="protein sequence ID" value="MBN3279631.1"/>
    <property type="molecule type" value="Genomic_DNA"/>
</dbReference>
<dbReference type="SUPFAM" id="SSF53187">
    <property type="entry name" value="Zn-dependent exopeptidases"/>
    <property type="match status" value="1"/>
</dbReference>
<organism evidence="4 5">
    <name type="scientific">Polyodon spathula</name>
    <name type="common">North American paddlefish</name>
    <name type="synonym">Squalus spathula</name>
    <dbReference type="NCBI Taxonomy" id="7913"/>
    <lineage>
        <taxon>Eukaryota</taxon>
        <taxon>Metazoa</taxon>
        <taxon>Chordata</taxon>
        <taxon>Craniata</taxon>
        <taxon>Vertebrata</taxon>
        <taxon>Euteleostomi</taxon>
        <taxon>Actinopterygii</taxon>
        <taxon>Chondrostei</taxon>
        <taxon>Acipenseriformes</taxon>
        <taxon>Polyodontidae</taxon>
        <taxon>Polyodon</taxon>
    </lineage>
</organism>
<dbReference type="Proteomes" id="UP001166093">
    <property type="component" value="Unassembled WGS sequence"/>
</dbReference>
<feature type="non-terminal residue" evidence="4">
    <location>
        <position position="1"/>
    </location>
</feature>
<reference evidence="4" key="1">
    <citation type="journal article" date="2021" name="Cell">
        <title>Tracing the genetic footprints of vertebrate landing in non-teleost ray-finned fishes.</title>
        <authorList>
            <person name="Bi X."/>
            <person name="Wang K."/>
            <person name="Yang L."/>
            <person name="Pan H."/>
            <person name="Jiang H."/>
            <person name="Wei Q."/>
            <person name="Fang M."/>
            <person name="Yu H."/>
            <person name="Zhu C."/>
            <person name="Cai Y."/>
            <person name="He Y."/>
            <person name="Gan X."/>
            <person name="Zeng H."/>
            <person name="Yu D."/>
            <person name="Zhu Y."/>
            <person name="Jiang H."/>
            <person name="Qiu Q."/>
            <person name="Yang H."/>
            <person name="Zhang Y.E."/>
            <person name="Wang W."/>
            <person name="Zhu M."/>
            <person name="He S."/>
            <person name="Zhang G."/>
        </authorList>
    </citation>
    <scope>NUCLEOTIDE SEQUENCE</scope>
    <source>
        <strain evidence="4">Pddl_001</strain>
    </source>
</reference>
<protein>
    <submittedName>
        <fullName evidence="4">CBPD Carboxypeptidase</fullName>
    </submittedName>
</protein>
<proteinExistence type="inferred from homology"/>
<keyword evidence="5" id="KW-1185">Reference proteome</keyword>
<gene>
    <name evidence="4" type="primary">Cpd</name>
    <name evidence="4" type="ORF">GTO93_0008136</name>
</gene>
<evidence type="ECO:0000256" key="1">
    <source>
        <dbReference type="ARBA" id="ARBA00005988"/>
    </source>
</evidence>
<evidence type="ECO:0000256" key="2">
    <source>
        <dbReference type="PROSITE-ProRule" id="PRU01379"/>
    </source>
</evidence>
<name>A0ABS2XZ18_POLSP</name>
<comment type="caution">
    <text evidence="2">Lacks conserved residue(s) required for the propagation of feature annotation.</text>
</comment>
<dbReference type="InterPro" id="IPR050753">
    <property type="entry name" value="Peptidase_M14_domain"/>
</dbReference>
<dbReference type="Gene3D" id="3.40.630.10">
    <property type="entry name" value="Zn peptidases"/>
    <property type="match status" value="1"/>
</dbReference>
<feature type="non-terminal residue" evidence="4">
    <location>
        <position position="302"/>
    </location>
</feature>
<evidence type="ECO:0000259" key="3">
    <source>
        <dbReference type="PROSITE" id="PS52035"/>
    </source>
</evidence>
<keyword evidence="4" id="KW-0645">Protease</keyword>
<evidence type="ECO:0000313" key="5">
    <source>
        <dbReference type="Proteomes" id="UP001166093"/>
    </source>
</evidence>
<evidence type="ECO:0000313" key="4">
    <source>
        <dbReference type="EMBL" id="MBN3279631.1"/>
    </source>
</evidence>
<accession>A0ABS2XZ18</accession>
<dbReference type="SMART" id="SM00631">
    <property type="entry name" value="Zn_pept"/>
    <property type="match status" value="1"/>
</dbReference>
<dbReference type="Pfam" id="PF00246">
    <property type="entry name" value="Peptidase_M14"/>
    <property type="match status" value="1"/>
</dbReference>
<dbReference type="InterPro" id="IPR000834">
    <property type="entry name" value="Peptidase_M14"/>
</dbReference>
<dbReference type="PANTHER" id="PTHR11532:SF57">
    <property type="entry name" value="CARBOXYPEPTIDASE D, B"/>
    <property type="match status" value="1"/>
</dbReference>
<dbReference type="PANTHER" id="PTHR11532">
    <property type="entry name" value="PROTEASE M14 CARBOXYPEPTIDASE"/>
    <property type="match status" value="1"/>
</dbReference>
<feature type="domain" description="Peptidase M14" evidence="3">
    <location>
        <begin position="80"/>
        <end position="302"/>
    </location>
</feature>
<dbReference type="PROSITE" id="PS52035">
    <property type="entry name" value="PEPTIDASE_M14"/>
    <property type="match status" value="1"/>
</dbReference>